<dbReference type="Pfam" id="PF01165">
    <property type="entry name" value="Ribosomal_S21"/>
    <property type="match status" value="1"/>
</dbReference>
<keyword evidence="6" id="KW-1185">Reference proteome</keyword>
<accession>A0A7R7VPM6</accession>
<feature type="compositionally biased region" description="Low complexity" evidence="4">
    <location>
        <begin position="51"/>
        <end position="70"/>
    </location>
</feature>
<evidence type="ECO:0000313" key="6">
    <source>
        <dbReference type="Proteomes" id="UP000637239"/>
    </source>
</evidence>
<dbReference type="GO" id="GO:0003735">
    <property type="term" value="F:structural constituent of ribosome"/>
    <property type="evidence" value="ECO:0007669"/>
    <property type="project" value="InterPro"/>
</dbReference>
<keyword evidence="3" id="KW-0687">Ribonucleoprotein</keyword>
<dbReference type="InterPro" id="IPR052837">
    <property type="entry name" value="Mitoribosomal_bS21"/>
</dbReference>
<feature type="compositionally biased region" description="Polar residues" evidence="4">
    <location>
        <begin position="93"/>
        <end position="118"/>
    </location>
</feature>
<dbReference type="InterPro" id="IPR001911">
    <property type="entry name" value="Ribosomal_bS21"/>
</dbReference>
<reference evidence="5" key="2">
    <citation type="submission" date="2021-02" db="EMBL/GenBank/DDBJ databases">
        <title>Aspergillus chevalieri M1 genome sequence.</title>
        <authorList>
            <person name="Kadooka C."/>
            <person name="Mori K."/>
            <person name="Futagami T."/>
        </authorList>
    </citation>
    <scope>NUCLEOTIDE SEQUENCE</scope>
    <source>
        <strain evidence="5">M1</strain>
    </source>
</reference>
<dbReference type="GeneID" id="66982745"/>
<keyword evidence="2" id="KW-0689">Ribosomal protein</keyword>
<reference evidence="5" key="1">
    <citation type="submission" date="2021-01" db="EMBL/GenBank/DDBJ databases">
        <authorList>
            <consortium name="Aspergillus chevalieri M1 genome sequencing consortium"/>
            <person name="Kazuki M."/>
            <person name="Futagami T."/>
        </authorList>
    </citation>
    <scope>NUCLEOTIDE SEQUENCE</scope>
    <source>
        <strain evidence="5">M1</strain>
    </source>
</reference>
<name>A0A7R7VPM6_ASPCH</name>
<dbReference type="GO" id="GO:0070124">
    <property type="term" value="P:mitochondrial translational initiation"/>
    <property type="evidence" value="ECO:0007669"/>
    <property type="project" value="TreeGrafter"/>
</dbReference>
<evidence type="ECO:0008006" key="7">
    <source>
        <dbReference type="Google" id="ProtNLM"/>
    </source>
</evidence>
<sequence>MEMRSLTRCLRPRPAISQLYTKQPSTLLRGQFLRYSSSDNGSSNPQGNERSPTTQPAPSSSLSQSPSATPFSKTPRFTTPPRNSADYGDFETVLNNLNFSRKQTPTTTDNPDAASSLSRDVGASAKTDNYRQPVRRVELKLGPSLGRQVHVEPEKGYDLEAAMRTLNAACMQNKILQTQRRQKFHVRRGQMRKNLRMERWRKLFKFSFTHTVTKIQKMRSQGW</sequence>
<dbReference type="RefSeq" id="XP_043136909.1">
    <property type="nucleotide sequence ID" value="XM_043279207.1"/>
</dbReference>
<dbReference type="PANTHER" id="PTHR41237">
    <property type="entry name" value="37S RIBOSOMAL PROTEIN MRP21, MITOCHONDRIAL"/>
    <property type="match status" value="1"/>
</dbReference>
<comment type="similarity">
    <text evidence="1">Belongs to the bacterial ribosomal protein bS21 family.</text>
</comment>
<proteinExistence type="inferred from homology"/>
<evidence type="ECO:0000256" key="2">
    <source>
        <dbReference type="ARBA" id="ARBA00022980"/>
    </source>
</evidence>
<feature type="compositionally biased region" description="Polar residues" evidence="4">
    <location>
        <begin position="71"/>
        <end position="82"/>
    </location>
</feature>
<evidence type="ECO:0000313" key="5">
    <source>
        <dbReference type="EMBL" id="BCR88387.1"/>
    </source>
</evidence>
<dbReference type="KEGG" id="ache:ACHE_40951S"/>
<evidence type="ECO:0000256" key="3">
    <source>
        <dbReference type="ARBA" id="ARBA00023274"/>
    </source>
</evidence>
<feature type="compositionally biased region" description="Polar residues" evidence="4">
    <location>
        <begin position="35"/>
        <end position="50"/>
    </location>
</feature>
<evidence type="ECO:0000256" key="1">
    <source>
        <dbReference type="ARBA" id="ARBA00006640"/>
    </source>
</evidence>
<evidence type="ECO:0000256" key="4">
    <source>
        <dbReference type="SAM" id="MobiDB-lite"/>
    </source>
</evidence>
<dbReference type="AlphaFoldDB" id="A0A7R7VPM6"/>
<dbReference type="EMBL" id="AP024419">
    <property type="protein sequence ID" value="BCR88387.1"/>
    <property type="molecule type" value="Genomic_DNA"/>
</dbReference>
<protein>
    <recommendedName>
        <fullName evidence="7">Ribosomal protein S21</fullName>
    </recommendedName>
</protein>
<dbReference type="PANTHER" id="PTHR41237:SF1">
    <property type="entry name" value="SMALL RIBOSOMAL SUBUNIT PROTEIN BS21M"/>
    <property type="match status" value="1"/>
</dbReference>
<dbReference type="GO" id="GO:0005763">
    <property type="term" value="C:mitochondrial small ribosomal subunit"/>
    <property type="evidence" value="ECO:0007669"/>
    <property type="project" value="TreeGrafter"/>
</dbReference>
<organism evidence="5 6">
    <name type="scientific">Aspergillus chevalieri</name>
    <name type="common">Eurotium chevalieri</name>
    <dbReference type="NCBI Taxonomy" id="182096"/>
    <lineage>
        <taxon>Eukaryota</taxon>
        <taxon>Fungi</taxon>
        <taxon>Dikarya</taxon>
        <taxon>Ascomycota</taxon>
        <taxon>Pezizomycotina</taxon>
        <taxon>Eurotiomycetes</taxon>
        <taxon>Eurotiomycetidae</taxon>
        <taxon>Eurotiales</taxon>
        <taxon>Aspergillaceae</taxon>
        <taxon>Aspergillus</taxon>
        <taxon>Aspergillus subgen. Aspergillus</taxon>
    </lineage>
</organism>
<feature type="region of interest" description="Disordered" evidence="4">
    <location>
        <begin position="35"/>
        <end position="130"/>
    </location>
</feature>
<gene>
    <name evidence="5" type="ORF">ACHE_40951S</name>
</gene>
<dbReference type="Proteomes" id="UP000637239">
    <property type="component" value="Chromosome 4"/>
</dbReference>